<accession>D9Q2T1</accession>
<protein>
    <recommendedName>
        <fullName evidence="3">DUF447 family protein</fullName>
    </recommendedName>
</protein>
<organism evidence="1 2">
    <name type="scientific">Acidilobus saccharovorans (strain DSM 16705 / JCM 18335 / VKM B-2471 / 345-15)</name>
    <dbReference type="NCBI Taxonomy" id="666510"/>
    <lineage>
        <taxon>Archaea</taxon>
        <taxon>Thermoproteota</taxon>
        <taxon>Thermoprotei</taxon>
        <taxon>Acidilobales</taxon>
        <taxon>Acidilobaceae</taxon>
        <taxon>Acidilobus</taxon>
    </lineage>
</organism>
<dbReference type="EMBL" id="CP001742">
    <property type="protein sequence ID" value="ADL19619.1"/>
    <property type="molecule type" value="Genomic_DNA"/>
</dbReference>
<sequence>MIKGAYYEFIAFPCAVDARYSMPLGVLWGDDRTFSVYRSAGLLRFLADRGTLMLLSPSDPLLFVKSVSHSLEHEVEWEPDGCPRLSGLGGIYRCEYRRLKEYPEEVTFSCSLTEVESPHVPYTRAYGCLVELLVLLTKARAGVVESWYVDYARGLRWCVERSTRGLRSYVDAADAILRELEGIVGKSRGRGQGLQGDS</sequence>
<name>D9Q2T1_ACIS3</name>
<evidence type="ECO:0000313" key="2">
    <source>
        <dbReference type="Proteomes" id="UP000000346"/>
    </source>
</evidence>
<gene>
    <name evidence="1" type="ordered locus">ASAC_1214</name>
</gene>
<dbReference type="SUPFAM" id="SSF50475">
    <property type="entry name" value="FMN-binding split barrel"/>
    <property type="match status" value="1"/>
</dbReference>
<dbReference type="InterPro" id="IPR012349">
    <property type="entry name" value="Split_barrel_FMN-bd"/>
</dbReference>
<dbReference type="Proteomes" id="UP000000346">
    <property type="component" value="Chromosome"/>
</dbReference>
<dbReference type="GeneID" id="9499469"/>
<dbReference type="STRING" id="666510.ASAC_1214"/>
<dbReference type="OrthoDB" id="46046at2157"/>
<dbReference type="HOGENOM" id="CLU_1472020_0_0_2"/>
<keyword evidence="2" id="KW-1185">Reference proteome</keyword>
<evidence type="ECO:0000313" key="1">
    <source>
        <dbReference type="EMBL" id="ADL19619.1"/>
    </source>
</evidence>
<dbReference type="InParanoid" id="D9Q2T1"/>
<dbReference type="KEGG" id="asc:ASAC_1214"/>
<evidence type="ECO:0008006" key="3">
    <source>
        <dbReference type="Google" id="ProtNLM"/>
    </source>
</evidence>
<reference evidence="1 2" key="1">
    <citation type="journal article" date="2010" name="Appl. Environ. Microbiol.">
        <title>The genome sequence of the crenarchaeon Acidilobus saccharovorans supports a new order, Acidilobales, and suggests an important ecological role in terrestrial acidic hot springs.</title>
        <authorList>
            <person name="Mardanov A.V."/>
            <person name="Svetlitchnyi V.A."/>
            <person name="Beletsky A.V."/>
            <person name="Prokofeva M.I."/>
            <person name="Bonch-Osmolovskaya E.A."/>
            <person name="Ravin N.V."/>
            <person name="Skryabin K.G."/>
        </authorList>
    </citation>
    <scope>NUCLEOTIDE SEQUENCE [LARGE SCALE GENOMIC DNA]</scope>
    <source>
        <strain evidence="2">DSM 16705 / JCM 18335 / VKM B-2471 / 345-15</strain>
    </source>
</reference>
<dbReference type="RefSeq" id="WP_013267131.1">
    <property type="nucleotide sequence ID" value="NC_014374.1"/>
</dbReference>
<dbReference type="eggNOG" id="arCOG04458">
    <property type="taxonomic scope" value="Archaea"/>
</dbReference>
<proteinExistence type="predicted"/>
<dbReference type="Gene3D" id="2.30.110.10">
    <property type="entry name" value="Electron Transport, Fmn-binding Protein, Chain A"/>
    <property type="match status" value="1"/>
</dbReference>
<dbReference type="AlphaFoldDB" id="D9Q2T1"/>